<comment type="caution">
    <text evidence="2">The sequence shown here is derived from an EMBL/GenBank/DDBJ whole genome shotgun (WGS) entry which is preliminary data.</text>
</comment>
<keyword evidence="3" id="KW-1185">Reference proteome</keyword>
<evidence type="ECO:0000313" key="3">
    <source>
        <dbReference type="Proteomes" id="UP000630142"/>
    </source>
</evidence>
<feature type="compositionally biased region" description="Basic and acidic residues" evidence="1">
    <location>
        <begin position="1"/>
        <end position="15"/>
    </location>
</feature>
<feature type="region of interest" description="Disordered" evidence="1">
    <location>
        <begin position="1"/>
        <end position="22"/>
    </location>
</feature>
<reference evidence="2" key="2">
    <citation type="submission" date="2020-09" db="EMBL/GenBank/DDBJ databases">
        <authorList>
            <person name="Sun Q."/>
            <person name="Kim S."/>
        </authorList>
    </citation>
    <scope>NUCLEOTIDE SEQUENCE</scope>
    <source>
        <strain evidence="2">KCTC 42249</strain>
    </source>
</reference>
<dbReference type="Proteomes" id="UP000630142">
    <property type="component" value="Unassembled WGS sequence"/>
</dbReference>
<proteinExistence type="predicted"/>
<gene>
    <name evidence="2" type="ORF">GCM10016234_21850</name>
</gene>
<accession>A0A8J3DX25</accession>
<reference evidence="2" key="1">
    <citation type="journal article" date="2014" name="Int. J. Syst. Evol. Microbiol.">
        <title>Complete genome sequence of Corynebacterium casei LMG S-19264T (=DSM 44701T), isolated from a smear-ripened cheese.</title>
        <authorList>
            <consortium name="US DOE Joint Genome Institute (JGI-PGF)"/>
            <person name="Walter F."/>
            <person name="Albersmeier A."/>
            <person name="Kalinowski J."/>
            <person name="Ruckert C."/>
        </authorList>
    </citation>
    <scope>NUCLEOTIDE SEQUENCE</scope>
    <source>
        <strain evidence="2">KCTC 42249</strain>
    </source>
</reference>
<evidence type="ECO:0000256" key="1">
    <source>
        <dbReference type="SAM" id="MobiDB-lite"/>
    </source>
</evidence>
<sequence>MRFRQTDDLGMRDPGDSASACGPHAMIHLGQEHAVQINKITGNVDGADHPLAAPQQMLAIRDTLQQYTALRGPTALPNNGGPHCDGFLAMGHPFEHGFLFIGQAVSPLKIGDEWMWHSVPLRAECTL</sequence>
<dbReference type="EMBL" id="BMZQ01000002">
    <property type="protein sequence ID" value="GHD15259.1"/>
    <property type="molecule type" value="Genomic_DNA"/>
</dbReference>
<protein>
    <submittedName>
        <fullName evidence="2">Uncharacterized protein</fullName>
    </submittedName>
</protein>
<organism evidence="2 3">
    <name type="scientific">Tianweitania populi</name>
    <dbReference type="NCBI Taxonomy" id="1607949"/>
    <lineage>
        <taxon>Bacteria</taxon>
        <taxon>Pseudomonadati</taxon>
        <taxon>Pseudomonadota</taxon>
        <taxon>Alphaproteobacteria</taxon>
        <taxon>Hyphomicrobiales</taxon>
        <taxon>Phyllobacteriaceae</taxon>
        <taxon>Tianweitania</taxon>
    </lineage>
</organism>
<dbReference type="AlphaFoldDB" id="A0A8J3DX25"/>
<evidence type="ECO:0000313" key="2">
    <source>
        <dbReference type="EMBL" id="GHD15259.1"/>
    </source>
</evidence>
<name>A0A8J3DX25_9HYPH</name>